<dbReference type="KEGG" id="dsh:Dshi_3419"/>
<dbReference type="InterPro" id="IPR000120">
    <property type="entry name" value="Amidase"/>
</dbReference>
<feature type="region of interest" description="Disordered" evidence="1">
    <location>
        <begin position="136"/>
        <end position="156"/>
    </location>
</feature>
<dbReference type="RefSeq" id="WP_012180076.1">
    <property type="nucleotide sequence ID" value="NC_009952.1"/>
</dbReference>
<dbReference type="EMBL" id="CP000830">
    <property type="protein sequence ID" value="ABV95152.1"/>
    <property type="molecule type" value="Genomic_DNA"/>
</dbReference>
<dbReference type="PANTHER" id="PTHR11895:SF151">
    <property type="entry name" value="GLUTAMYL-TRNA(GLN) AMIDOTRANSFERASE SUBUNIT A"/>
    <property type="match status" value="1"/>
</dbReference>
<dbReference type="Pfam" id="PF01425">
    <property type="entry name" value="Amidase"/>
    <property type="match status" value="1"/>
</dbReference>
<protein>
    <submittedName>
        <fullName evidence="3">Amidase</fullName>
    </submittedName>
</protein>
<dbReference type="AlphaFoldDB" id="A8LP87"/>
<dbReference type="SUPFAM" id="SSF75304">
    <property type="entry name" value="Amidase signature (AS) enzymes"/>
    <property type="match status" value="1"/>
</dbReference>
<keyword evidence="4" id="KW-1185">Reference proteome</keyword>
<dbReference type="eggNOG" id="COG0154">
    <property type="taxonomic scope" value="Bacteria"/>
</dbReference>
<evidence type="ECO:0000313" key="4">
    <source>
        <dbReference type="Proteomes" id="UP000006833"/>
    </source>
</evidence>
<evidence type="ECO:0000259" key="2">
    <source>
        <dbReference type="Pfam" id="PF01425"/>
    </source>
</evidence>
<dbReference type="GO" id="GO:0003824">
    <property type="term" value="F:catalytic activity"/>
    <property type="evidence" value="ECO:0007669"/>
    <property type="project" value="InterPro"/>
</dbReference>
<dbReference type="PANTHER" id="PTHR11895">
    <property type="entry name" value="TRANSAMIDASE"/>
    <property type="match status" value="1"/>
</dbReference>
<dbReference type="InterPro" id="IPR023631">
    <property type="entry name" value="Amidase_dom"/>
</dbReference>
<dbReference type="Gene3D" id="3.90.1300.10">
    <property type="entry name" value="Amidase signature (AS) domain"/>
    <property type="match status" value="1"/>
</dbReference>
<sequence>MSDRSDLPDLSLQQMSAALRTGEVTALALLDAHLDRIAARDPSVKAWAWLDPDQARAQAIALDAAQAEGKALGPLHGIPVGLKDVIDTADMPTENGTPPDAGRQPDQDAWITARLRAVGAVIVGKTTTTELAFLNPTETLNPHNPNHTPGGSSAGSAASVAAGMVPLAVGTQTGGSVIRPAAFCGVVGVKPTFGAIPRQGVTMQSHTLDTLGVFTRDAEDAAFALTCMMDTEDSDPATLPPQDAHPAIAGATRPPVFGFVRPPEWDRASAETKAALEKLAQALGAIPLSLPESFEQVADLRARINFAEMAWHYSRYRTAGWDALSAATRDAMEAGAACAAVDYLAALMQREPLYASLDPLFSQVDCLLCPSALGAAPEGLSSTGDAIFNGLWTFMGTPCVTLPLPETEKGLPIGVQLVGRRGEDRALLSKAIWLQGHMGKN</sequence>
<dbReference type="STRING" id="398580.Dshi_3419"/>
<feature type="compositionally biased region" description="Polar residues" evidence="1">
    <location>
        <begin position="136"/>
        <end position="149"/>
    </location>
</feature>
<proteinExistence type="predicted"/>
<dbReference type="HOGENOM" id="CLU_009600_0_0_5"/>
<dbReference type="OrthoDB" id="9777859at2"/>
<accession>A8LP87</accession>
<name>A8LP87_DINSH</name>
<dbReference type="InterPro" id="IPR036928">
    <property type="entry name" value="AS_sf"/>
</dbReference>
<feature type="domain" description="Amidase" evidence="2">
    <location>
        <begin position="29"/>
        <end position="428"/>
    </location>
</feature>
<evidence type="ECO:0000256" key="1">
    <source>
        <dbReference type="SAM" id="MobiDB-lite"/>
    </source>
</evidence>
<reference evidence="4" key="1">
    <citation type="journal article" date="2010" name="ISME J.">
        <title>The complete genome sequence of the algal symbiont Dinoroseobacter shibae: a hitchhiker's guide to life in the sea.</title>
        <authorList>
            <person name="Wagner-Dobler I."/>
            <person name="Ballhausen B."/>
            <person name="Berger M."/>
            <person name="Brinkhoff T."/>
            <person name="Buchholz I."/>
            <person name="Bunk B."/>
            <person name="Cypionka H."/>
            <person name="Daniel R."/>
            <person name="Drepper T."/>
            <person name="Gerdts G."/>
            <person name="Hahnke S."/>
            <person name="Han C."/>
            <person name="Jahn D."/>
            <person name="Kalhoefer D."/>
            <person name="Kiss H."/>
            <person name="Klenk H.P."/>
            <person name="Kyrpides N."/>
            <person name="Liebl W."/>
            <person name="Liesegang H."/>
            <person name="Meincke L."/>
            <person name="Pati A."/>
            <person name="Petersen J."/>
            <person name="Piekarski T."/>
            <person name="Pommerenke C."/>
            <person name="Pradella S."/>
            <person name="Pukall R."/>
            <person name="Rabus R."/>
            <person name="Stackebrandt E."/>
            <person name="Thole S."/>
            <person name="Thompson L."/>
            <person name="Tielen P."/>
            <person name="Tomasch J."/>
            <person name="von Jan M."/>
            <person name="Wanphrut N."/>
            <person name="Wichels A."/>
            <person name="Zech H."/>
            <person name="Simon M."/>
        </authorList>
    </citation>
    <scope>NUCLEOTIDE SEQUENCE [LARGE SCALE GENOMIC DNA]</scope>
    <source>
        <strain evidence="4">DSM 16493 / NCIMB 14021 / DFL 12</strain>
    </source>
</reference>
<organism evidence="3 4">
    <name type="scientific">Dinoroseobacter shibae (strain DSM 16493 / NCIMB 14021 / DFL 12)</name>
    <dbReference type="NCBI Taxonomy" id="398580"/>
    <lineage>
        <taxon>Bacteria</taxon>
        <taxon>Pseudomonadati</taxon>
        <taxon>Pseudomonadota</taxon>
        <taxon>Alphaproteobacteria</taxon>
        <taxon>Rhodobacterales</taxon>
        <taxon>Roseobacteraceae</taxon>
        <taxon>Dinoroseobacter</taxon>
    </lineage>
</organism>
<dbReference type="Proteomes" id="UP000006833">
    <property type="component" value="Chromosome"/>
</dbReference>
<evidence type="ECO:0000313" key="3">
    <source>
        <dbReference type="EMBL" id="ABV95152.1"/>
    </source>
</evidence>
<gene>
    <name evidence="3" type="ordered locus">Dshi_3419</name>
</gene>